<dbReference type="InterPro" id="IPR036977">
    <property type="entry name" value="DNA_primase_Znf_CHC2"/>
</dbReference>
<evidence type="ECO:0000259" key="1">
    <source>
        <dbReference type="SMART" id="SM00400"/>
    </source>
</evidence>
<dbReference type="Pfam" id="PF01807">
    <property type="entry name" value="Zn_ribbon_DnaG"/>
    <property type="match status" value="1"/>
</dbReference>
<proteinExistence type="predicted"/>
<dbReference type="Pfam" id="PF13155">
    <property type="entry name" value="Toprim_2"/>
    <property type="match status" value="1"/>
</dbReference>
<evidence type="ECO:0000313" key="2">
    <source>
        <dbReference type="EMBL" id="MVN23009.1"/>
    </source>
</evidence>
<name>A0A7K1T0C0_9SPHI</name>
<comment type="caution">
    <text evidence="2">The sequence shown here is derived from an EMBL/GenBank/DDBJ whole genome shotgun (WGS) entry which is preliminary data.</text>
</comment>
<dbReference type="SMART" id="SM00400">
    <property type="entry name" value="ZnF_CHCC"/>
    <property type="match status" value="1"/>
</dbReference>
<evidence type="ECO:0000313" key="3">
    <source>
        <dbReference type="Proteomes" id="UP000462014"/>
    </source>
</evidence>
<dbReference type="Gene3D" id="3.90.580.10">
    <property type="entry name" value="Zinc finger, CHC2-type domain"/>
    <property type="match status" value="1"/>
</dbReference>
<dbReference type="AlphaFoldDB" id="A0A7K1T0C0"/>
<dbReference type="Proteomes" id="UP000462014">
    <property type="component" value="Unassembled WGS sequence"/>
</dbReference>
<dbReference type="GO" id="GO:0003899">
    <property type="term" value="F:DNA-directed RNA polymerase activity"/>
    <property type="evidence" value="ECO:0007669"/>
    <property type="project" value="InterPro"/>
</dbReference>
<gene>
    <name evidence="2" type="ORF">GO621_15895</name>
</gene>
<reference evidence="2 3" key="1">
    <citation type="submission" date="2019-12" db="EMBL/GenBank/DDBJ databases">
        <title>Mucilaginibacter sp. HMF7410 genome sequencing and assembly.</title>
        <authorList>
            <person name="Kang H."/>
            <person name="Cha I."/>
            <person name="Kim H."/>
            <person name="Joh K."/>
        </authorList>
    </citation>
    <scope>NUCLEOTIDE SEQUENCE [LARGE SCALE GENOMIC DNA]</scope>
    <source>
        <strain evidence="2 3">HMF7410</strain>
    </source>
</reference>
<protein>
    <recommendedName>
        <fullName evidence="1">Zinc finger CHC2-type domain-containing protein</fullName>
    </recommendedName>
</protein>
<keyword evidence="3" id="KW-1185">Reference proteome</keyword>
<accession>A0A7K1T0C0</accession>
<dbReference type="GO" id="GO:0006260">
    <property type="term" value="P:DNA replication"/>
    <property type="evidence" value="ECO:0007669"/>
    <property type="project" value="InterPro"/>
</dbReference>
<dbReference type="GO" id="GO:0008270">
    <property type="term" value="F:zinc ion binding"/>
    <property type="evidence" value="ECO:0007669"/>
    <property type="project" value="InterPro"/>
</dbReference>
<dbReference type="RefSeq" id="WP_157568817.1">
    <property type="nucleotide sequence ID" value="NZ_WPIK01000016.1"/>
</dbReference>
<dbReference type="InterPro" id="IPR002694">
    <property type="entry name" value="Znf_CHC2"/>
</dbReference>
<feature type="domain" description="Zinc finger CHC2-type" evidence="1">
    <location>
        <begin position="45"/>
        <end position="96"/>
    </location>
</feature>
<organism evidence="2 3">
    <name type="scientific">Mucilaginibacter arboris</name>
    <dbReference type="NCBI Taxonomy" id="2682090"/>
    <lineage>
        <taxon>Bacteria</taxon>
        <taxon>Pseudomonadati</taxon>
        <taxon>Bacteroidota</taxon>
        <taxon>Sphingobacteriia</taxon>
        <taxon>Sphingobacteriales</taxon>
        <taxon>Sphingobacteriaceae</taxon>
        <taxon>Mucilaginibacter</taxon>
    </lineage>
</organism>
<sequence>MGNNYSKLIAEASRIKEEIPILDYFFQLESKGALRYEGKKGKEHFFGFDNQKTGSISIRETTNLWYDHAIGDGGDIIKAVQKFENKSFVEAVQRLSINSDIVIDAYKSFLKKNGETNLEIEIIEVKNKVQHPALITYLKSRGLDIADIIDTAKEVHWSNGKDVFFAIGFNNLNGGYAVRSKVYKGNLKAGGICAYTIGGKPESIKLFEGSMDFASYRHIKPEESFYVVILNGTGNLTEKLCKKIDVKSISENLPVHLYFDCGREGVGGKHATKRGLQLIKGAEDKSAFYAEKGLNDVNDFLLFQQGSGDKRKI</sequence>
<dbReference type="SUPFAM" id="SSF57783">
    <property type="entry name" value="Zinc beta-ribbon"/>
    <property type="match status" value="1"/>
</dbReference>
<dbReference type="GO" id="GO:0003677">
    <property type="term" value="F:DNA binding"/>
    <property type="evidence" value="ECO:0007669"/>
    <property type="project" value="InterPro"/>
</dbReference>
<dbReference type="EMBL" id="WPIK01000016">
    <property type="protein sequence ID" value="MVN23009.1"/>
    <property type="molecule type" value="Genomic_DNA"/>
</dbReference>